<dbReference type="PANTHER" id="PTHR43071:SF1">
    <property type="entry name" value="2-AMINO-4-HYDROXY-6-HYDROXYMETHYLDIHYDROPTERIDINE PYROPHOSPHOKINASE"/>
    <property type="match status" value="1"/>
</dbReference>
<feature type="domain" description="7,8-dihydro-6-hydroxymethylpterin-pyrophosphokinase" evidence="9">
    <location>
        <begin position="141"/>
        <end position="152"/>
    </location>
</feature>
<dbReference type="GO" id="GO:0005524">
    <property type="term" value="F:ATP binding"/>
    <property type="evidence" value="ECO:0007669"/>
    <property type="project" value="UniProtKB-KW"/>
</dbReference>
<keyword evidence="6" id="KW-0067">ATP-binding</keyword>
<reference evidence="10" key="1">
    <citation type="submission" date="2016-10" db="EMBL/GenBank/DDBJ databases">
        <title>Sequence of Gallionella enrichment culture.</title>
        <authorList>
            <person name="Poehlein A."/>
            <person name="Muehling M."/>
            <person name="Daniel R."/>
        </authorList>
    </citation>
    <scope>NUCLEOTIDE SEQUENCE</scope>
</reference>
<feature type="region of interest" description="Disordered" evidence="8">
    <location>
        <begin position="1"/>
        <end position="40"/>
    </location>
</feature>
<comment type="caution">
    <text evidence="10">The sequence shown here is derived from an EMBL/GenBank/DDBJ whole genome shotgun (WGS) entry which is preliminary data.</text>
</comment>
<accession>A0A1J5QTS5</accession>
<evidence type="ECO:0000256" key="5">
    <source>
        <dbReference type="ARBA" id="ARBA00022777"/>
    </source>
</evidence>
<evidence type="ECO:0000256" key="7">
    <source>
        <dbReference type="ARBA" id="ARBA00022909"/>
    </source>
</evidence>
<dbReference type="PROSITE" id="PS00794">
    <property type="entry name" value="HPPK"/>
    <property type="match status" value="1"/>
</dbReference>
<evidence type="ECO:0000256" key="2">
    <source>
        <dbReference type="ARBA" id="ARBA00013253"/>
    </source>
</evidence>
<evidence type="ECO:0000256" key="4">
    <source>
        <dbReference type="ARBA" id="ARBA00022741"/>
    </source>
</evidence>
<evidence type="ECO:0000256" key="3">
    <source>
        <dbReference type="ARBA" id="ARBA00022679"/>
    </source>
</evidence>
<feature type="region of interest" description="Disordered" evidence="8">
    <location>
        <begin position="225"/>
        <end position="283"/>
    </location>
</feature>
<gene>
    <name evidence="10" type="primary">folK_9</name>
    <name evidence="10" type="ORF">GALL_389480</name>
</gene>
<evidence type="ECO:0000259" key="9">
    <source>
        <dbReference type="PROSITE" id="PS00794"/>
    </source>
</evidence>
<dbReference type="EMBL" id="MLJW01001236">
    <property type="protein sequence ID" value="OIQ79309.1"/>
    <property type="molecule type" value="Genomic_DNA"/>
</dbReference>
<dbReference type="Gene3D" id="3.30.70.560">
    <property type="entry name" value="7,8-Dihydro-6-hydroxymethylpterin-pyrophosphokinase HPPK"/>
    <property type="match status" value="1"/>
</dbReference>
<keyword evidence="7" id="KW-0289">Folate biosynthesis</keyword>
<dbReference type="NCBIfam" id="TIGR01498">
    <property type="entry name" value="folK"/>
    <property type="match status" value="1"/>
</dbReference>
<dbReference type="AlphaFoldDB" id="A0A1J5QTS5"/>
<dbReference type="PANTHER" id="PTHR43071">
    <property type="entry name" value="2-AMINO-4-HYDROXY-6-HYDROXYMETHYLDIHYDROPTERIDINE PYROPHOSPHOKINASE"/>
    <property type="match status" value="1"/>
</dbReference>
<keyword evidence="4" id="KW-0547">Nucleotide-binding</keyword>
<organism evidence="10">
    <name type="scientific">mine drainage metagenome</name>
    <dbReference type="NCBI Taxonomy" id="410659"/>
    <lineage>
        <taxon>unclassified sequences</taxon>
        <taxon>metagenomes</taxon>
        <taxon>ecological metagenomes</taxon>
    </lineage>
</organism>
<dbReference type="InterPro" id="IPR035907">
    <property type="entry name" value="Hppk_sf"/>
</dbReference>
<keyword evidence="3 10" id="KW-0808">Transferase</keyword>
<evidence type="ECO:0000256" key="1">
    <source>
        <dbReference type="ARBA" id="ARBA00005051"/>
    </source>
</evidence>
<dbReference type="GO" id="GO:0003848">
    <property type="term" value="F:2-amino-4-hydroxy-6-hydroxymethyldihydropteridine diphosphokinase activity"/>
    <property type="evidence" value="ECO:0007669"/>
    <property type="project" value="UniProtKB-EC"/>
</dbReference>
<evidence type="ECO:0000256" key="8">
    <source>
        <dbReference type="SAM" id="MobiDB-lite"/>
    </source>
</evidence>
<proteinExistence type="predicted"/>
<dbReference type="GO" id="GO:0016301">
    <property type="term" value="F:kinase activity"/>
    <property type="evidence" value="ECO:0007669"/>
    <property type="project" value="UniProtKB-KW"/>
</dbReference>
<dbReference type="EC" id="2.7.6.3" evidence="2"/>
<name>A0A1J5QTS5_9ZZZZ</name>
<dbReference type="CDD" id="cd00483">
    <property type="entry name" value="HPPK"/>
    <property type="match status" value="1"/>
</dbReference>
<sequence>MLASPAVLPTSGPEPSLATRPADALATGPVTESGPGASSLPVVTDVLDDLPDGPIDVVLALGANLGAPQDTLRQAVAALAEVDGIEVVQVSPLARSAPVGGPEQPDYLNAIVLARTTPAPRALLRVAQAIEAAHGRERVERWGPRTLDIDLIVYGSVLAVTDDLELPHPRAHARAFVLQPWAQIAPDAVLPGLGGGPVAALAATAPDRSGIRWLALDWLVPPAEHRAPEASTPGTPAPENGSREDETPESTDARDRQADATPAWLPLAASPAPRDDSPTSWIP</sequence>
<dbReference type="GO" id="GO:0046654">
    <property type="term" value="P:tetrahydrofolate biosynthetic process"/>
    <property type="evidence" value="ECO:0007669"/>
    <property type="project" value="UniProtKB-UniPathway"/>
</dbReference>
<feature type="compositionally biased region" description="Low complexity" evidence="8">
    <location>
        <begin position="260"/>
        <end position="272"/>
    </location>
</feature>
<protein>
    <recommendedName>
        <fullName evidence="2">2-amino-4-hydroxy-6-hydroxymethyldihydropteridine diphosphokinase</fullName>
        <ecNumber evidence="2">2.7.6.3</ecNumber>
    </recommendedName>
</protein>
<dbReference type="Pfam" id="PF01288">
    <property type="entry name" value="HPPK"/>
    <property type="match status" value="1"/>
</dbReference>
<evidence type="ECO:0000313" key="10">
    <source>
        <dbReference type="EMBL" id="OIQ79309.1"/>
    </source>
</evidence>
<dbReference type="SUPFAM" id="SSF55083">
    <property type="entry name" value="6-hydroxymethyl-7,8-dihydropterin pyrophosphokinase, HPPK"/>
    <property type="match status" value="1"/>
</dbReference>
<keyword evidence="5 10" id="KW-0418">Kinase</keyword>
<dbReference type="GO" id="GO:0046656">
    <property type="term" value="P:folic acid biosynthetic process"/>
    <property type="evidence" value="ECO:0007669"/>
    <property type="project" value="UniProtKB-KW"/>
</dbReference>
<feature type="compositionally biased region" description="Basic and acidic residues" evidence="8">
    <location>
        <begin position="241"/>
        <end position="258"/>
    </location>
</feature>
<dbReference type="UniPathway" id="UPA00077">
    <property type="reaction ID" value="UER00155"/>
</dbReference>
<evidence type="ECO:0000256" key="6">
    <source>
        <dbReference type="ARBA" id="ARBA00022840"/>
    </source>
</evidence>
<dbReference type="InterPro" id="IPR000550">
    <property type="entry name" value="Hppk"/>
</dbReference>
<comment type="pathway">
    <text evidence="1">Cofactor biosynthesis; tetrahydrofolate biosynthesis; 2-amino-4-hydroxy-6-hydroxymethyl-7,8-dihydropteridine diphosphate from 7,8-dihydroneopterin triphosphate: step 4/4.</text>
</comment>